<dbReference type="RefSeq" id="WP_163588742.1">
    <property type="nucleotide sequence ID" value="NZ_CP040854.1"/>
</dbReference>
<dbReference type="InterPro" id="IPR029035">
    <property type="entry name" value="DHS-like_NAD/FAD-binding_dom"/>
</dbReference>
<accession>A0A9X7T4F4</accession>
<name>A0A9X7T4F4_LACJH</name>
<dbReference type="EMBL" id="CP040854">
    <property type="protein sequence ID" value="QIA87714.1"/>
    <property type="molecule type" value="Genomic_DNA"/>
</dbReference>
<dbReference type="Proteomes" id="UP000464749">
    <property type="component" value="Chromosome"/>
</dbReference>
<reference evidence="1 2" key="1">
    <citation type="submission" date="2019-06" db="EMBL/GenBank/DDBJ databases">
        <title>Whole genome sequencing of Lactobacillus johnsonii strain G2A.</title>
        <authorList>
            <person name="Conlan S."/>
            <person name="Thomas P.J."/>
            <person name="Mullikin J."/>
            <person name="Singer J."/>
            <person name="Weaver C."/>
            <person name="Segre J.A."/>
        </authorList>
    </citation>
    <scope>NUCLEOTIDE SEQUENCE [LARGE SCALE GENOMIC DNA]</scope>
    <source>
        <strain evidence="1 2">G2A</strain>
    </source>
</reference>
<organism evidence="1 2">
    <name type="scientific">Lactobacillus johnsonii</name>
    <dbReference type="NCBI Taxonomy" id="33959"/>
    <lineage>
        <taxon>Bacteria</taxon>
        <taxon>Bacillati</taxon>
        <taxon>Bacillota</taxon>
        <taxon>Bacilli</taxon>
        <taxon>Lactobacillales</taxon>
        <taxon>Lactobacillaceae</taxon>
        <taxon>Lactobacillus</taxon>
    </lineage>
</organism>
<dbReference type="Gene3D" id="3.40.50.1220">
    <property type="entry name" value="TPP-binding domain"/>
    <property type="match status" value="1"/>
</dbReference>
<gene>
    <name evidence="1" type="ORF">FEE39_05105</name>
</gene>
<proteinExistence type="predicted"/>
<dbReference type="Pfam" id="PF13289">
    <property type="entry name" value="SIR2_2"/>
    <property type="match status" value="1"/>
</dbReference>
<evidence type="ECO:0000313" key="1">
    <source>
        <dbReference type="EMBL" id="QIA87714.1"/>
    </source>
</evidence>
<dbReference type="SUPFAM" id="SSF52467">
    <property type="entry name" value="DHS-like NAD/FAD-binding domain"/>
    <property type="match status" value="1"/>
</dbReference>
<evidence type="ECO:0008006" key="3">
    <source>
        <dbReference type="Google" id="ProtNLM"/>
    </source>
</evidence>
<sequence>MKLFEEIMANNLNTQQEYSESRRIIRQAQRDDQLVLFVGAGVSINSGMPSWGKAIGEIQKHLKINGNLDYLAIPQYYYNLRGKNDYNSLMRKVFKYGERLSTNELHKLIMRFNSTSIITTNYDNLLEQAAEENGEIVQVISCDSDLPYRSAGKELIKMHGDFEHDNFVLKEDDYSHYSSNFKLIENYIKSIIGSKVVLFIGYSFSDPDLRQIFSWVKDILGNNVRRAYLIDPVNEYDSGLESYYRNWGINVIFSKALNKDGSDSIESRLAGTLNWLLESENLNVLGRINDTLKDYKNLNYVYEKYITQVFEKENVDLKNNCLVGKDEKSKKALNKLFSWSDEVEKNAAVSILEILKRSSIKGISRKQNTIFIPHKKIENWQSALEQFDYQKLIELKKENDIYLSENNPLGYLIQAIISYYLTDYVDAYNYLKRASQHLYHYHMYEYYFISQLNRERIGKIILKDYSVSSNIRCKVKREIAAINLEKTVDAIPHLNENNFLRDILHSRYLYELFQDVYEKSQSTKAEANTYSIGLESPPAYQQLRETMEDFWKFEQRNYIIPRTQDFFIYRMYIHHILLSTLQPDKEEKFINLFSVTNRHAPCITKFDLHIMLQYMNPGEWENDEIRRYLYAPIKLDDKAQDYLNTITQNLSSLSKNTNLDDMYWHLIIICGYIQLSPKVVETILNSFIDRYSLYNFVTNMNSITMFIKNIIDQKLYSKKVAEFSIKLLDLIFEKSIEEKKEDLTNIVISLRNILYHSKMKYKNFSLLKELNRNNLLKSIVRIYDVCDLPTQKKIKELFETYEFKKSILDWQLYQDLVIYNIIPPLQNVEDEILAEYSNNPNLDKKAMRIVLLNLCLNQKELYRMKIEKIFEEDGTKDEKWVINPKEYNYKDFSINWLKHYNAPLIRKLSENKDINKSIRNCFIEAYGERKLDSELMDIYFHYFAK</sequence>
<evidence type="ECO:0000313" key="2">
    <source>
        <dbReference type="Proteomes" id="UP000464749"/>
    </source>
</evidence>
<protein>
    <recommendedName>
        <fullName evidence="3">SIR2-like domain-containing protein</fullName>
    </recommendedName>
</protein>
<dbReference type="AlphaFoldDB" id="A0A9X7T4F4"/>